<name>A0ABS7YWN2_9FIRM</name>
<gene>
    <name evidence="9" type="ORF">LDJ82_04355</name>
</gene>
<evidence type="ECO:0000256" key="7">
    <source>
        <dbReference type="ARBA" id="ARBA00022777"/>
    </source>
</evidence>
<dbReference type="SUPFAM" id="SSF52728">
    <property type="entry name" value="PTS IIb component"/>
    <property type="match status" value="1"/>
</dbReference>
<dbReference type="Gene3D" id="3.40.35.10">
    <property type="entry name" value="Phosphotransferase system, sorbose subfamily IIB component"/>
    <property type="match status" value="1"/>
</dbReference>
<sequence>MGKISLARIDSRLANASVVEDWCGAYNLKKVIIANDTTAEDPIRVEVMDLTIPDFIESTYLKVGEVKDFLDKNPGDYFLLVENTGDLEKIIDFGAQIKEINVGIIHLSIGKKSLTEMVAVDDEDMRIFEKIKDQGSRIFIKTSINDKEEKII</sequence>
<evidence type="ECO:0000256" key="3">
    <source>
        <dbReference type="ARBA" id="ARBA00022490"/>
    </source>
</evidence>
<evidence type="ECO:0000256" key="4">
    <source>
        <dbReference type="ARBA" id="ARBA00022597"/>
    </source>
</evidence>
<keyword evidence="2" id="KW-0813">Transport</keyword>
<dbReference type="Proteomes" id="UP001198374">
    <property type="component" value="Unassembled WGS sequence"/>
</dbReference>
<keyword evidence="5" id="KW-0808">Transferase</keyword>
<keyword evidence="3" id="KW-0963">Cytoplasm</keyword>
<keyword evidence="6" id="KW-0598">Phosphotransferase system</keyword>
<protein>
    <submittedName>
        <fullName evidence="9">PTS sugar transporter subunit IIB</fullName>
    </submittedName>
</protein>
<dbReference type="EMBL" id="JAIWIY010000001">
    <property type="protein sequence ID" value="MCA2096144.1"/>
    <property type="molecule type" value="Genomic_DNA"/>
</dbReference>
<keyword evidence="7" id="KW-0418">Kinase</keyword>
<evidence type="ECO:0000256" key="6">
    <source>
        <dbReference type="ARBA" id="ARBA00022683"/>
    </source>
</evidence>
<evidence type="ECO:0000313" key="10">
    <source>
        <dbReference type="Proteomes" id="UP001198374"/>
    </source>
</evidence>
<accession>A0ABS7YWN2</accession>
<evidence type="ECO:0000259" key="8">
    <source>
        <dbReference type="PROSITE" id="PS51101"/>
    </source>
</evidence>
<evidence type="ECO:0000256" key="2">
    <source>
        <dbReference type="ARBA" id="ARBA00022448"/>
    </source>
</evidence>
<keyword evidence="4 9" id="KW-0762">Sugar transport</keyword>
<comment type="subcellular location">
    <subcellularLocation>
        <location evidence="1">Cytoplasm</location>
    </subcellularLocation>
</comment>
<proteinExistence type="predicted"/>
<organism evidence="9 10">
    <name type="scientific">Anaerococcus degeneri</name>
    <dbReference type="NCBI Taxonomy" id="361500"/>
    <lineage>
        <taxon>Bacteria</taxon>
        <taxon>Bacillati</taxon>
        <taxon>Bacillota</taxon>
        <taxon>Tissierellia</taxon>
        <taxon>Tissierellales</taxon>
        <taxon>Peptoniphilaceae</taxon>
        <taxon>Anaerococcus</taxon>
    </lineage>
</organism>
<feature type="domain" description="PTS EIIB type-4" evidence="8">
    <location>
        <begin position="1"/>
        <end position="152"/>
    </location>
</feature>
<dbReference type="RefSeq" id="WP_209772497.1">
    <property type="nucleotide sequence ID" value="NZ_JAGGLO010000002.1"/>
</dbReference>
<dbReference type="InterPro" id="IPR036667">
    <property type="entry name" value="PTS_IIB_sorbose-sp_sf"/>
</dbReference>
<evidence type="ECO:0000313" key="9">
    <source>
        <dbReference type="EMBL" id="MCA2096144.1"/>
    </source>
</evidence>
<reference evidence="10" key="1">
    <citation type="submission" date="2023-07" db="EMBL/GenBank/DDBJ databases">
        <title>FDA dAtabase for Regulatory Grade micrObial Sequences (FDA-ARGOS): Supporting development and validation of Infectious Disease Dx tests.</title>
        <authorList>
            <person name="Sproer C."/>
            <person name="Gronow S."/>
            <person name="Severitt S."/>
            <person name="Schroder I."/>
            <person name="Tallon L."/>
            <person name="Sadzewicz L."/>
            <person name="Zhao X."/>
            <person name="Boylan J."/>
            <person name="Ott S."/>
            <person name="Bowen H."/>
            <person name="Vavikolanu K."/>
            <person name="Hazen T."/>
            <person name="Aluvathingal J."/>
            <person name="Nadendla S."/>
            <person name="Lowell S."/>
            <person name="Myers T."/>
            <person name="Yan Y."/>
        </authorList>
    </citation>
    <scope>NUCLEOTIDE SEQUENCE [LARGE SCALE GENOMIC DNA]</scope>
    <source>
        <strain evidence="10">FDAARGOS_1538</strain>
    </source>
</reference>
<keyword evidence="10" id="KW-1185">Reference proteome</keyword>
<evidence type="ECO:0000256" key="1">
    <source>
        <dbReference type="ARBA" id="ARBA00004496"/>
    </source>
</evidence>
<dbReference type="PROSITE" id="PS51101">
    <property type="entry name" value="PTS_EIIB_TYPE_4"/>
    <property type="match status" value="1"/>
</dbReference>
<dbReference type="InterPro" id="IPR004720">
    <property type="entry name" value="PTS_IIB_sorbose-sp"/>
</dbReference>
<comment type="caution">
    <text evidence="9">The sequence shown here is derived from an EMBL/GenBank/DDBJ whole genome shotgun (WGS) entry which is preliminary data.</text>
</comment>
<dbReference type="Pfam" id="PF03830">
    <property type="entry name" value="PTSIIB_sorb"/>
    <property type="match status" value="1"/>
</dbReference>
<evidence type="ECO:0000256" key="5">
    <source>
        <dbReference type="ARBA" id="ARBA00022679"/>
    </source>
</evidence>